<evidence type="ECO:0000313" key="2">
    <source>
        <dbReference type="EMBL" id="GEU45846.1"/>
    </source>
</evidence>
<gene>
    <name evidence="2" type="ORF">Tci_017824</name>
</gene>
<evidence type="ECO:0008006" key="3">
    <source>
        <dbReference type="Google" id="ProtNLM"/>
    </source>
</evidence>
<evidence type="ECO:0000256" key="1">
    <source>
        <dbReference type="SAM" id="MobiDB-lite"/>
    </source>
</evidence>
<accession>A0A6L2K8W6</accession>
<name>A0A6L2K8W6_TANCI</name>
<dbReference type="AlphaFoldDB" id="A0A6L2K8W6"/>
<comment type="caution">
    <text evidence="2">The sequence shown here is derived from an EMBL/GenBank/DDBJ whole genome shotgun (WGS) entry which is preliminary data.</text>
</comment>
<dbReference type="EMBL" id="BKCJ010002043">
    <property type="protein sequence ID" value="GEU45846.1"/>
    <property type="molecule type" value="Genomic_DNA"/>
</dbReference>
<sequence>MFDFYMSDMCMQSWGGLSYARAMIELRADVESKDNIVVDMPKITREGFYTCNIRVEYEWKPPRCACCKNVGFKPTKQVFQPVSKKPTANTSGNKKKNVVHTKEVSKSNPFNVLSSVEHDVELGTNVGTLNLASQEANSSGSSFLNVDASSLSTTPIIEKTNKIEKLIIDGKVTLVDDAEKPLEKVVSSGDYDSEDEVASVDNEMASFLAKKDGYGTQSLL</sequence>
<protein>
    <recommendedName>
        <fullName evidence="3">Zinc knuckle CX2CX4HX4C</fullName>
    </recommendedName>
</protein>
<reference evidence="2" key="1">
    <citation type="journal article" date="2019" name="Sci. Rep.">
        <title>Draft genome of Tanacetum cinerariifolium, the natural source of mosquito coil.</title>
        <authorList>
            <person name="Yamashiro T."/>
            <person name="Shiraishi A."/>
            <person name="Satake H."/>
            <person name="Nakayama K."/>
        </authorList>
    </citation>
    <scope>NUCLEOTIDE SEQUENCE</scope>
</reference>
<feature type="region of interest" description="Disordered" evidence="1">
    <location>
        <begin position="82"/>
        <end position="101"/>
    </location>
</feature>
<organism evidence="2">
    <name type="scientific">Tanacetum cinerariifolium</name>
    <name type="common">Dalmatian daisy</name>
    <name type="synonym">Chrysanthemum cinerariifolium</name>
    <dbReference type="NCBI Taxonomy" id="118510"/>
    <lineage>
        <taxon>Eukaryota</taxon>
        <taxon>Viridiplantae</taxon>
        <taxon>Streptophyta</taxon>
        <taxon>Embryophyta</taxon>
        <taxon>Tracheophyta</taxon>
        <taxon>Spermatophyta</taxon>
        <taxon>Magnoliopsida</taxon>
        <taxon>eudicotyledons</taxon>
        <taxon>Gunneridae</taxon>
        <taxon>Pentapetalae</taxon>
        <taxon>asterids</taxon>
        <taxon>campanulids</taxon>
        <taxon>Asterales</taxon>
        <taxon>Asteraceae</taxon>
        <taxon>Asteroideae</taxon>
        <taxon>Anthemideae</taxon>
        <taxon>Anthemidinae</taxon>
        <taxon>Tanacetum</taxon>
    </lineage>
</organism>
<proteinExistence type="predicted"/>